<evidence type="ECO:0000256" key="1">
    <source>
        <dbReference type="ARBA" id="ARBA00004777"/>
    </source>
</evidence>
<evidence type="ECO:0000313" key="11">
    <source>
        <dbReference type="EMBL" id="CAI8006804.1"/>
    </source>
</evidence>
<dbReference type="FunFam" id="3.40.50.10860:FF:000005">
    <property type="entry name" value="C-1-tetrahydrofolate synthase, cytoplasmic, putative"/>
    <property type="match status" value="1"/>
</dbReference>
<evidence type="ECO:0000256" key="7">
    <source>
        <dbReference type="ARBA" id="ARBA00023268"/>
    </source>
</evidence>
<dbReference type="Pfam" id="PF02882">
    <property type="entry name" value="THF_DHG_CYH_C"/>
    <property type="match status" value="1"/>
</dbReference>
<dbReference type="InterPro" id="IPR020867">
    <property type="entry name" value="THF_DH/CycHdrlase_CS"/>
</dbReference>
<keyword evidence="3" id="KW-0554">One-carbon metabolism</keyword>
<keyword evidence="6" id="KW-0560">Oxidoreductase</keyword>
<dbReference type="AlphaFoldDB" id="A0AA35W468"/>
<dbReference type="EMBL" id="CASHTH010000723">
    <property type="protein sequence ID" value="CAI8006804.1"/>
    <property type="molecule type" value="Genomic_DNA"/>
</dbReference>
<dbReference type="InterPro" id="IPR036291">
    <property type="entry name" value="NAD(P)-bd_dom_sf"/>
</dbReference>
<evidence type="ECO:0000259" key="9">
    <source>
        <dbReference type="Pfam" id="PF00763"/>
    </source>
</evidence>
<evidence type="ECO:0000313" key="12">
    <source>
        <dbReference type="Proteomes" id="UP001174909"/>
    </source>
</evidence>
<dbReference type="Gene3D" id="3.40.50.720">
    <property type="entry name" value="NAD(P)-binding Rossmann-like Domain"/>
    <property type="match status" value="1"/>
</dbReference>
<dbReference type="InterPro" id="IPR000672">
    <property type="entry name" value="THF_DH/CycHdrlase"/>
</dbReference>
<dbReference type="PANTHER" id="PTHR48099:SF5">
    <property type="entry name" value="C-1-TETRAHYDROFOLATE SYNTHASE, CYTOPLASMIC"/>
    <property type="match status" value="1"/>
</dbReference>
<protein>
    <submittedName>
        <fullName evidence="11">Bifunctional protein FolD</fullName>
    </submittedName>
</protein>
<dbReference type="CDD" id="cd01080">
    <property type="entry name" value="NAD_bind_m-THF_DH_Cyclohyd"/>
    <property type="match status" value="1"/>
</dbReference>
<name>A0AA35W468_GEOBA</name>
<dbReference type="NCBIfam" id="NF010783">
    <property type="entry name" value="PRK14186.1"/>
    <property type="match status" value="1"/>
</dbReference>
<feature type="domain" description="Tetrahydrofolate dehydrogenase/cyclohydrolase NAD(P)-binding" evidence="10">
    <location>
        <begin position="146"/>
        <end position="296"/>
    </location>
</feature>
<evidence type="ECO:0000256" key="3">
    <source>
        <dbReference type="ARBA" id="ARBA00022563"/>
    </source>
</evidence>
<evidence type="ECO:0000256" key="8">
    <source>
        <dbReference type="ARBA" id="ARBA00036357"/>
    </source>
</evidence>
<feature type="domain" description="Tetrahydrofolate dehydrogenase/cyclohydrolase catalytic" evidence="9">
    <location>
        <begin position="12"/>
        <end position="127"/>
    </location>
</feature>
<evidence type="ECO:0000256" key="6">
    <source>
        <dbReference type="ARBA" id="ARBA00023002"/>
    </source>
</evidence>
<dbReference type="PANTHER" id="PTHR48099">
    <property type="entry name" value="C-1-TETRAHYDROFOLATE SYNTHASE, CYTOPLASMIC-RELATED"/>
    <property type="match status" value="1"/>
</dbReference>
<dbReference type="PROSITE" id="PS00767">
    <property type="entry name" value="THF_DHG_CYH_2"/>
    <property type="match status" value="1"/>
</dbReference>
<dbReference type="GO" id="GO:0004488">
    <property type="term" value="F:methylenetetrahydrofolate dehydrogenase (NADP+) activity"/>
    <property type="evidence" value="ECO:0007669"/>
    <property type="project" value="InterPro"/>
</dbReference>
<dbReference type="InterPro" id="IPR046346">
    <property type="entry name" value="Aminoacid_DH-like_N_sf"/>
</dbReference>
<comment type="caution">
    <text evidence="11">The sequence shown here is derived from an EMBL/GenBank/DDBJ whole genome shotgun (WGS) entry which is preliminary data.</text>
</comment>
<dbReference type="Gene3D" id="3.40.50.10860">
    <property type="entry name" value="Leucine Dehydrogenase, chain A, domain 1"/>
    <property type="match status" value="1"/>
</dbReference>
<keyword evidence="7" id="KW-0511">Multifunctional enzyme</keyword>
<reference evidence="11" key="1">
    <citation type="submission" date="2023-03" db="EMBL/GenBank/DDBJ databases">
        <authorList>
            <person name="Steffen K."/>
            <person name="Cardenas P."/>
        </authorList>
    </citation>
    <scope>NUCLEOTIDE SEQUENCE</scope>
</reference>
<dbReference type="FunFam" id="3.40.50.720:FF:000189">
    <property type="entry name" value="Bifunctional protein FolD"/>
    <property type="match status" value="1"/>
</dbReference>
<organism evidence="11 12">
    <name type="scientific">Geodia barretti</name>
    <name type="common">Barrett's horny sponge</name>
    <dbReference type="NCBI Taxonomy" id="519541"/>
    <lineage>
        <taxon>Eukaryota</taxon>
        <taxon>Metazoa</taxon>
        <taxon>Porifera</taxon>
        <taxon>Demospongiae</taxon>
        <taxon>Heteroscleromorpha</taxon>
        <taxon>Tetractinellida</taxon>
        <taxon>Astrophorina</taxon>
        <taxon>Geodiidae</taxon>
        <taxon>Geodia</taxon>
    </lineage>
</organism>
<dbReference type="SUPFAM" id="SSF51735">
    <property type="entry name" value="NAD(P)-binding Rossmann-fold domains"/>
    <property type="match status" value="1"/>
</dbReference>
<dbReference type="GO" id="GO:0004477">
    <property type="term" value="F:methenyltetrahydrofolate cyclohydrolase activity"/>
    <property type="evidence" value="ECO:0007669"/>
    <property type="project" value="UniProtKB-EC"/>
</dbReference>
<gene>
    <name evidence="11" type="ORF">GBAR_LOCUS4912</name>
</gene>
<dbReference type="HAMAP" id="MF_01576">
    <property type="entry name" value="THF_DHG_CYH"/>
    <property type="match status" value="1"/>
</dbReference>
<dbReference type="GO" id="GO:0035999">
    <property type="term" value="P:tetrahydrofolate interconversion"/>
    <property type="evidence" value="ECO:0007669"/>
    <property type="project" value="TreeGrafter"/>
</dbReference>
<keyword evidence="5" id="KW-0521">NADP</keyword>
<dbReference type="PRINTS" id="PR00085">
    <property type="entry name" value="THFDHDRGNASE"/>
</dbReference>
<dbReference type="Proteomes" id="UP001174909">
    <property type="component" value="Unassembled WGS sequence"/>
</dbReference>
<evidence type="ECO:0000256" key="2">
    <source>
        <dbReference type="ARBA" id="ARBA00011738"/>
    </source>
</evidence>
<dbReference type="GO" id="GO:0005829">
    <property type="term" value="C:cytosol"/>
    <property type="evidence" value="ECO:0007669"/>
    <property type="project" value="TreeGrafter"/>
</dbReference>
<proteinExistence type="inferred from homology"/>
<comment type="subunit">
    <text evidence="2">Homodimer.</text>
</comment>
<dbReference type="InterPro" id="IPR020631">
    <property type="entry name" value="THF_DH/CycHdrlase_NAD-bd_dom"/>
</dbReference>
<keyword evidence="4" id="KW-0378">Hydrolase</keyword>
<dbReference type="SUPFAM" id="SSF53223">
    <property type="entry name" value="Aminoacid dehydrogenase-like, N-terminal domain"/>
    <property type="match status" value="1"/>
</dbReference>
<keyword evidence="12" id="KW-1185">Reference proteome</keyword>
<evidence type="ECO:0000256" key="4">
    <source>
        <dbReference type="ARBA" id="ARBA00022801"/>
    </source>
</evidence>
<dbReference type="Pfam" id="PF00763">
    <property type="entry name" value="THF_DHG_CYH"/>
    <property type="match status" value="1"/>
</dbReference>
<comment type="catalytic activity">
    <reaction evidence="8">
        <text>(6R)-5,10-methenyltetrahydrofolate + H2O = (6R)-10-formyltetrahydrofolate + H(+)</text>
        <dbReference type="Rhea" id="RHEA:23700"/>
        <dbReference type="ChEBI" id="CHEBI:15377"/>
        <dbReference type="ChEBI" id="CHEBI:15378"/>
        <dbReference type="ChEBI" id="CHEBI:57455"/>
        <dbReference type="ChEBI" id="CHEBI:195366"/>
        <dbReference type="EC" id="3.5.4.9"/>
    </reaction>
</comment>
<accession>A0AA35W468</accession>
<dbReference type="InterPro" id="IPR020630">
    <property type="entry name" value="THF_DH/CycHdrlase_cat_dom"/>
</dbReference>
<evidence type="ECO:0000259" key="10">
    <source>
        <dbReference type="Pfam" id="PF02882"/>
    </source>
</evidence>
<sequence>MWGDVPVAATILSGTDLSAEIRAEVAAGVVEIREKHGVTPGLAVILVGDDPASAVYVNNKQRACEQAGLYSDSARLPGSATEKEILAAVHAFNEDPRVHGILVQLPLPDGVEQHRIIEAIDPDKDVDGIHPYNLGKLLQGRPDFAPCTPAGIVELLMRNGHDPTGANAVICGRSDIVGKPLAALLMQRGRGGNATVTVCHTRTRNLAEVTRAADILVAAIGRPEAITADMVKDGAVVIDVGINRVDDPSARRGYRLKGDVEFESVSQKASAITPVPGGVGPMTIAMLLVNTLTAARISIHGRHHSG</sequence>
<evidence type="ECO:0000256" key="5">
    <source>
        <dbReference type="ARBA" id="ARBA00022857"/>
    </source>
</evidence>
<comment type="pathway">
    <text evidence="1">One-carbon metabolism; tetrahydrofolate interconversion.</text>
</comment>